<evidence type="ECO:0000313" key="2">
    <source>
        <dbReference type="Proteomes" id="UP000473658"/>
    </source>
</evidence>
<accession>A0AA88EXN5</accession>
<organism evidence="1 2">
    <name type="scientific">Rhizobium rhizogenes</name>
    <name type="common">Agrobacterium rhizogenes</name>
    <dbReference type="NCBI Taxonomy" id="359"/>
    <lineage>
        <taxon>Bacteria</taxon>
        <taxon>Pseudomonadati</taxon>
        <taxon>Pseudomonadota</taxon>
        <taxon>Alphaproteobacteria</taxon>
        <taxon>Hyphomicrobiales</taxon>
        <taxon>Rhizobiaceae</taxon>
        <taxon>Rhizobium/Agrobacterium group</taxon>
        <taxon>Rhizobium</taxon>
    </lineage>
</organism>
<dbReference type="InterPro" id="IPR041916">
    <property type="entry name" value="Anti_sigma_zinc_sf"/>
</dbReference>
<proteinExistence type="predicted"/>
<protein>
    <recommendedName>
        <fullName evidence="3">Anti-sigma factor</fullName>
    </recommendedName>
</protein>
<dbReference type="AlphaFoldDB" id="A0AA88EXN5"/>
<dbReference type="RefSeq" id="WP_149900701.1">
    <property type="nucleotide sequence ID" value="NZ_QRFF01000006.1"/>
</dbReference>
<sequence>MTMEHFDDETLMAFADGELDAATGRRLEAALETDDALAERLAVFLDTRMAVGSAMKPLIDEPVPEELAANVRRMAEAAETKAASAAENNVLAFQPPGKRTAARSGQPWMMPIAASILAVITGVGGYMAGRGSVEPGAALESALSVALDRQPSGSDVALGKSEALHIVSSFIDGQGELCREYEVKRQNEATATVACRSDGNWVTRLALSSPRAEGYVPASSQETIDAYLASIDAGEPLSAEAEKNALAGKAE</sequence>
<comment type="caution">
    <text evidence="1">The sequence shown here is derived from an EMBL/GenBank/DDBJ whole genome shotgun (WGS) entry which is preliminary data.</text>
</comment>
<dbReference type="Proteomes" id="UP000473658">
    <property type="component" value="Unassembled WGS sequence"/>
</dbReference>
<evidence type="ECO:0008006" key="3">
    <source>
        <dbReference type="Google" id="ProtNLM"/>
    </source>
</evidence>
<dbReference type="Gene3D" id="1.10.10.1320">
    <property type="entry name" value="Anti-sigma factor, zinc-finger domain"/>
    <property type="match status" value="1"/>
</dbReference>
<reference evidence="1 2" key="1">
    <citation type="submission" date="2018-08" db="EMBL/GenBank/DDBJ databases">
        <title>Crown Gall in kiwifruit.</title>
        <authorList>
            <person name="Visnovsky S.B."/>
            <person name="Pitman A.R."/>
        </authorList>
    </citation>
    <scope>NUCLEOTIDE SEQUENCE [LARGE SCALE GENOMIC DNA]</scope>
    <source>
        <strain evidence="1 2">SBV_302_78_2</strain>
    </source>
</reference>
<dbReference type="EMBL" id="QRFF01000006">
    <property type="protein sequence ID" value="KAA3499374.1"/>
    <property type="molecule type" value="Genomic_DNA"/>
</dbReference>
<name>A0AA88EXN5_RHIRH</name>
<gene>
    <name evidence="1" type="ORF">DXM27_19720</name>
</gene>
<evidence type="ECO:0000313" key="1">
    <source>
        <dbReference type="EMBL" id="KAA3499374.1"/>
    </source>
</evidence>